<dbReference type="Proteomes" id="UP000271889">
    <property type="component" value="Unassembled WGS sequence"/>
</dbReference>
<dbReference type="EMBL" id="UYRV01131242">
    <property type="protein sequence ID" value="VDN37242.1"/>
    <property type="molecule type" value="Genomic_DNA"/>
</dbReference>
<reference evidence="1 2" key="1">
    <citation type="submission" date="2018-11" db="EMBL/GenBank/DDBJ databases">
        <authorList>
            <consortium name="Pathogen Informatics"/>
        </authorList>
    </citation>
    <scope>NUCLEOTIDE SEQUENCE [LARGE SCALE GENOMIC DNA]</scope>
</reference>
<keyword evidence="2" id="KW-1185">Reference proteome</keyword>
<accession>A0A3P7QZC3</accession>
<sequence>MTEMDPSRRPTAAHLVQEFSSVKSNTVDDLKAIIYCQRKQLCAAYKMIQKLRRRLRNNHSLEKAAK</sequence>
<protein>
    <submittedName>
        <fullName evidence="1">Uncharacterized protein</fullName>
    </submittedName>
</protein>
<organism evidence="1 2">
    <name type="scientific">Cylicostephanus goldi</name>
    <name type="common">Nematode worm</name>
    <dbReference type="NCBI Taxonomy" id="71465"/>
    <lineage>
        <taxon>Eukaryota</taxon>
        <taxon>Metazoa</taxon>
        <taxon>Ecdysozoa</taxon>
        <taxon>Nematoda</taxon>
        <taxon>Chromadorea</taxon>
        <taxon>Rhabditida</taxon>
        <taxon>Rhabditina</taxon>
        <taxon>Rhabditomorpha</taxon>
        <taxon>Strongyloidea</taxon>
        <taxon>Strongylidae</taxon>
        <taxon>Cylicostephanus</taxon>
    </lineage>
</organism>
<proteinExistence type="predicted"/>
<evidence type="ECO:0000313" key="2">
    <source>
        <dbReference type="Proteomes" id="UP000271889"/>
    </source>
</evidence>
<gene>
    <name evidence="1" type="ORF">CGOC_LOCUS13420</name>
</gene>
<name>A0A3P7QZC3_CYLGO</name>
<dbReference type="AlphaFoldDB" id="A0A3P7QZC3"/>
<evidence type="ECO:0000313" key="1">
    <source>
        <dbReference type="EMBL" id="VDN37242.1"/>
    </source>
</evidence>